<dbReference type="PANTHER" id="PTHR44591:SF23">
    <property type="entry name" value="CHEY SUBFAMILY"/>
    <property type="match status" value="1"/>
</dbReference>
<comment type="caution">
    <text evidence="2">Lacks conserved residue(s) required for the propagation of feature annotation.</text>
</comment>
<dbReference type="GO" id="GO:0000160">
    <property type="term" value="P:phosphorelay signal transduction system"/>
    <property type="evidence" value="ECO:0007669"/>
    <property type="project" value="InterPro"/>
</dbReference>
<dbReference type="PROSITE" id="PS50110">
    <property type="entry name" value="RESPONSE_REGULATORY"/>
    <property type="match status" value="2"/>
</dbReference>
<dbReference type="Pfam" id="PF00072">
    <property type="entry name" value="Response_reg"/>
    <property type="match status" value="2"/>
</dbReference>
<evidence type="ECO:0000313" key="4">
    <source>
        <dbReference type="EMBL" id="MDV6234231.1"/>
    </source>
</evidence>
<reference evidence="4" key="3">
    <citation type="submission" date="2023-10" db="EMBL/GenBank/DDBJ databases">
        <authorList>
            <person name="Picardeau M."/>
            <person name="Thibeaux R."/>
        </authorList>
    </citation>
    <scope>NUCLEOTIDE SEQUENCE</scope>
    <source>
        <strain evidence="4">ATI7-C-A5</strain>
    </source>
</reference>
<reference evidence="5" key="1">
    <citation type="submission" date="2017-07" db="EMBL/GenBank/DDBJ databases">
        <title>Leptospira spp. isolated from tropical soils.</title>
        <authorList>
            <person name="Thibeaux R."/>
            <person name="Iraola G."/>
            <person name="Ferres I."/>
            <person name="Bierque E."/>
            <person name="Girault D."/>
            <person name="Soupe-Gilbert M.-E."/>
            <person name="Picardeau M."/>
            <person name="Goarant C."/>
        </authorList>
    </citation>
    <scope>NUCLEOTIDE SEQUENCE [LARGE SCALE GENOMIC DNA]</scope>
    <source>
        <strain evidence="5">ATI7-C-A5</strain>
    </source>
</reference>
<dbReference type="EMBL" id="NPEF01000006">
    <property type="protein sequence ID" value="PJZ94718.1"/>
    <property type="molecule type" value="Genomic_DNA"/>
</dbReference>
<evidence type="ECO:0000259" key="3">
    <source>
        <dbReference type="PROSITE" id="PS50110"/>
    </source>
</evidence>
<dbReference type="SMART" id="SM00448">
    <property type="entry name" value="REC"/>
    <property type="match status" value="2"/>
</dbReference>
<proteinExistence type="predicted"/>
<name>A0A2N0BDU5_9LEPT</name>
<evidence type="ECO:0000313" key="5">
    <source>
        <dbReference type="EMBL" id="PJZ94718.1"/>
    </source>
</evidence>
<dbReference type="SUPFAM" id="SSF52172">
    <property type="entry name" value="CheY-like"/>
    <property type="match status" value="2"/>
</dbReference>
<dbReference type="AlphaFoldDB" id="A0A2N0BDU5"/>
<gene>
    <name evidence="4" type="ORF">CH379_001120</name>
    <name evidence="5" type="ORF">CH379_01220</name>
</gene>
<feature type="domain" description="Response regulatory" evidence="3">
    <location>
        <begin position="2"/>
        <end position="124"/>
    </location>
</feature>
<accession>A0A2N0BDU5</accession>
<sequence length="259" mass="28946">MKVLVLDSGATVRKIISSFFPAEDFRILEAGFAKTGLDLAFSEYFDVITVGMILPDSDGFDVCKLIRNGLRNQKQSPCKNSKIYLITSGDIESNRVKSAECGFDGIFPKPADIEDFKTVIKEIIDLAYGSNETAAPNSKTGKILIVDDSELNLLLLGKILKKNGYTFQAFTEGKKAYDFLQNTDEIISYVFTDWIMPGFSGEDLVGAIRNQKRYDEIRIAVLTGLEEDADLSESANLKDVHILPKPYSERKILEYIQKI</sequence>
<protein>
    <submittedName>
        <fullName evidence="4">Response regulator</fullName>
    </submittedName>
</protein>
<dbReference type="OrthoDB" id="328821at2"/>
<dbReference type="Gene3D" id="3.40.50.2300">
    <property type="match status" value="2"/>
</dbReference>
<dbReference type="InterPro" id="IPR050595">
    <property type="entry name" value="Bact_response_regulator"/>
</dbReference>
<reference evidence="4 6" key="2">
    <citation type="journal article" date="2018" name="Microb. Genom.">
        <title>Deciphering the unexplored Leptospira diversity from soils uncovers genomic evolution to virulence.</title>
        <authorList>
            <person name="Thibeaux R."/>
            <person name="Iraola G."/>
            <person name="Ferres I."/>
            <person name="Bierque E."/>
            <person name="Girault D."/>
            <person name="Soupe-Gilbert M.E."/>
            <person name="Picardeau M."/>
            <person name="Goarant C."/>
        </authorList>
    </citation>
    <scope>NUCLEOTIDE SEQUENCE [LARGE SCALE GENOMIC DNA]</scope>
    <source>
        <strain evidence="4 6">ATI7-C-A5</strain>
    </source>
</reference>
<feature type="domain" description="Response regulatory" evidence="3">
    <location>
        <begin position="142"/>
        <end position="259"/>
    </location>
</feature>
<dbReference type="Proteomes" id="UP000232122">
    <property type="component" value="Unassembled WGS sequence"/>
</dbReference>
<comment type="caution">
    <text evidence="5">The sequence shown here is derived from an EMBL/GenBank/DDBJ whole genome shotgun (WGS) entry which is preliminary data.</text>
</comment>
<dbReference type="EMBL" id="NPEF02000001">
    <property type="protein sequence ID" value="MDV6234231.1"/>
    <property type="molecule type" value="Genomic_DNA"/>
</dbReference>
<evidence type="ECO:0000256" key="2">
    <source>
        <dbReference type="PROSITE-ProRule" id="PRU00169"/>
    </source>
</evidence>
<organism evidence="5">
    <name type="scientific">Leptospira ellisii</name>
    <dbReference type="NCBI Taxonomy" id="2023197"/>
    <lineage>
        <taxon>Bacteria</taxon>
        <taxon>Pseudomonadati</taxon>
        <taxon>Spirochaetota</taxon>
        <taxon>Spirochaetia</taxon>
        <taxon>Leptospirales</taxon>
        <taxon>Leptospiraceae</taxon>
        <taxon>Leptospira</taxon>
    </lineage>
</organism>
<dbReference type="RefSeq" id="WP_100764502.1">
    <property type="nucleotide sequence ID" value="NZ_NPEF02000001.1"/>
</dbReference>
<dbReference type="InterPro" id="IPR001789">
    <property type="entry name" value="Sig_transdc_resp-reg_receiver"/>
</dbReference>
<evidence type="ECO:0000256" key="1">
    <source>
        <dbReference type="ARBA" id="ARBA00022553"/>
    </source>
</evidence>
<keyword evidence="6" id="KW-1185">Reference proteome</keyword>
<dbReference type="InterPro" id="IPR011006">
    <property type="entry name" value="CheY-like_superfamily"/>
</dbReference>
<keyword evidence="1 2" id="KW-0597">Phosphoprotein</keyword>
<evidence type="ECO:0000313" key="6">
    <source>
        <dbReference type="Proteomes" id="UP000232122"/>
    </source>
</evidence>
<feature type="modified residue" description="4-aspartylphosphate" evidence="2">
    <location>
        <position position="193"/>
    </location>
</feature>
<dbReference type="PANTHER" id="PTHR44591">
    <property type="entry name" value="STRESS RESPONSE REGULATOR PROTEIN 1"/>
    <property type="match status" value="1"/>
</dbReference>
<dbReference type="CDD" id="cd00156">
    <property type="entry name" value="REC"/>
    <property type="match status" value="2"/>
</dbReference>